<keyword evidence="3" id="KW-1185">Reference proteome</keyword>
<evidence type="ECO:0000313" key="3">
    <source>
        <dbReference type="Proteomes" id="UP000076532"/>
    </source>
</evidence>
<evidence type="ECO:0000313" key="2">
    <source>
        <dbReference type="EMBL" id="KZP29639.1"/>
    </source>
</evidence>
<feature type="compositionally biased region" description="Polar residues" evidence="1">
    <location>
        <begin position="25"/>
        <end position="44"/>
    </location>
</feature>
<dbReference type="Proteomes" id="UP000076532">
    <property type="component" value="Unassembled WGS sequence"/>
</dbReference>
<reference evidence="2 3" key="1">
    <citation type="journal article" date="2016" name="Mol. Biol. Evol.">
        <title>Comparative Genomics of Early-Diverging Mushroom-Forming Fungi Provides Insights into the Origins of Lignocellulose Decay Capabilities.</title>
        <authorList>
            <person name="Nagy L.G."/>
            <person name="Riley R."/>
            <person name="Tritt A."/>
            <person name="Adam C."/>
            <person name="Daum C."/>
            <person name="Floudas D."/>
            <person name="Sun H."/>
            <person name="Yadav J.S."/>
            <person name="Pangilinan J."/>
            <person name="Larsson K.H."/>
            <person name="Matsuura K."/>
            <person name="Barry K."/>
            <person name="Labutti K."/>
            <person name="Kuo R."/>
            <person name="Ohm R.A."/>
            <person name="Bhattacharya S.S."/>
            <person name="Shirouzu T."/>
            <person name="Yoshinaga Y."/>
            <person name="Martin F.M."/>
            <person name="Grigoriev I.V."/>
            <person name="Hibbett D.S."/>
        </authorList>
    </citation>
    <scope>NUCLEOTIDE SEQUENCE [LARGE SCALE GENOMIC DNA]</scope>
    <source>
        <strain evidence="2 3">CBS 109695</strain>
    </source>
</reference>
<evidence type="ECO:0000256" key="1">
    <source>
        <dbReference type="SAM" id="MobiDB-lite"/>
    </source>
</evidence>
<proteinExistence type="predicted"/>
<protein>
    <submittedName>
        <fullName evidence="2">Uncharacterized protein</fullName>
    </submittedName>
</protein>
<organism evidence="2 3">
    <name type="scientific">Athelia psychrophila</name>
    <dbReference type="NCBI Taxonomy" id="1759441"/>
    <lineage>
        <taxon>Eukaryota</taxon>
        <taxon>Fungi</taxon>
        <taxon>Dikarya</taxon>
        <taxon>Basidiomycota</taxon>
        <taxon>Agaricomycotina</taxon>
        <taxon>Agaricomycetes</taxon>
        <taxon>Agaricomycetidae</taxon>
        <taxon>Atheliales</taxon>
        <taxon>Atheliaceae</taxon>
        <taxon>Athelia</taxon>
    </lineage>
</organism>
<name>A0A166SN47_9AGAM</name>
<feature type="region of interest" description="Disordered" evidence="1">
    <location>
        <begin position="1"/>
        <end position="60"/>
    </location>
</feature>
<sequence>MHKQRFASTGHHVPYTRVASLRRAPTSSSASTFRRHASLNTEGSAPQAHPIPQLPRTQRI</sequence>
<dbReference type="AlphaFoldDB" id="A0A166SN47"/>
<gene>
    <name evidence="2" type="ORF">FIBSPDRAFT_851234</name>
</gene>
<accession>A0A166SN47</accession>
<dbReference type="EMBL" id="KV417497">
    <property type="protein sequence ID" value="KZP29639.1"/>
    <property type="molecule type" value="Genomic_DNA"/>
</dbReference>